<keyword evidence="6 11" id="KW-0547">Nucleotide-binding</keyword>
<keyword evidence="3 11" id="KW-0237">DNA synthesis</keyword>
<keyword evidence="4 11" id="KW-0808">Transferase</keyword>
<evidence type="ECO:0000256" key="4">
    <source>
        <dbReference type="ARBA" id="ARBA00022679"/>
    </source>
</evidence>
<keyword evidence="5" id="KW-0479">Metal-binding</keyword>
<dbReference type="SUPFAM" id="SSF52540">
    <property type="entry name" value="P-loop containing nucleoside triphosphate hydrolases"/>
    <property type="match status" value="1"/>
</dbReference>
<evidence type="ECO:0000256" key="9">
    <source>
        <dbReference type="ARBA" id="ARBA00022840"/>
    </source>
</evidence>
<dbReference type="PANTHER" id="PTHR11441">
    <property type="entry name" value="THYMIDINE KINASE"/>
    <property type="match status" value="1"/>
</dbReference>
<dbReference type="GO" id="GO:0004797">
    <property type="term" value="F:thymidine kinase activity"/>
    <property type="evidence" value="ECO:0007669"/>
    <property type="project" value="UniProtKB-EC"/>
</dbReference>
<dbReference type="InterPro" id="IPR001267">
    <property type="entry name" value="Thymidine_kinase"/>
</dbReference>
<dbReference type="EMBL" id="HBFB01030475">
    <property type="protein sequence ID" value="CAD8692852.1"/>
    <property type="molecule type" value="Transcribed_RNA"/>
</dbReference>
<dbReference type="GO" id="GO:0046104">
    <property type="term" value="P:thymidine metabolic process"/>
    <property type="evidence" value="ECO:0007669"/>
    <property type="project" value="TreeGrafter"/>
</dbReference>
<reference evidence="13" key="1">
    <citation type="submission" date="2021-01" db="EMBL/GenBank/DDBJ databases">
        <authorList>
            <person name="Corre E."/>
            <person name="Pelletier E."/>
            <person name="Niang G."/>
            <person name="Scheremetjew M."/>
            <person name="Finn R."/>
            <person name="Kale V."/>
            <person name="Holt S."/>
            <person name="Cochrane G."/>
            <person name="Meng A."/>
            <person name="Brown T."/>
            <person name="Cohen L."/>
        </authorList>
    </citation>
    <scope>NUCLEOTIDE SEQUENCE</scope>
    <source>
        <strain evidence="13">SAG 11-49</strain>
    </source>
</reference>
<name>A0A7S0S2D2_9CHLO</name>
<dbReference type="GO" id="GO:0046872">
    <property type="term" value="F:metal ion binding"/>
    <property type="evidence" value="ECO:0007669"/>
    <property type="project" value="UniProtKB-KW"/>
</dbReference>
<accession>A0A7S0S2D2</accession>
<dbReference type="InterPro" id="IPR027417">
    <property type="entry name" value="P-loop_NTPase"/>
</dbReference>
<comment type="catalytic activity">
    <reaction evidence="10 11">
        <text>thymidine + ATP = dTMP + ADP + H(+)</text>
        <dbReference type="Rhea" id="RHEA:19129"/>
        <dbReference type="ChEBI" id="CHEBI:15378"/>
        <dbReference type="ChEBI" id="CHEBI:17748"/>
        <dbReference type="ChEBI" id="CHEBI:30616"/>
        <dbReference type="ChEBI" id="CHEBI:63528"/>
        <dbReference type="ChEBI" id="CHEBI:456216"/>
        <dbReference type="EC" id="2.7.1.21"/>
    </reaction>
</comment>
<evidence type="ECO:0000256" key="11">
    <source>
        <dbReference type="RuleBase" id="RU000544"/>
    </source>
</evidence>
<evidence type="ECO:0000256" key="12">
    <source>
        <dbReference type="RuleBase" id="RU004165"/>
    </source>
</evidence>
<dbReference type="FunFam" id="3.40.50.300:FF:000948">
    <property type="entry name" value="Thymidine kinase"/>
    <property type="match status" value="1"/>
</dbReference>
<organism evidence="13">
    <name type="scientific">Chlamydomonas leiostraca</name>
    <dbReference type="NCBI Taxonomy" id="1034604"/>
    <lineage>
        <taxon>Eukaryota</taxon>
        <taxon>Viridiplantae</taxon>
        <taxon>Chlorophyta</taxon>
        <taxon>core chlorophytes</taxon>
        <taxon>Chlorophyceae</taxon>
        <taxon>CS clade</taxon>
        <taxon>Chlamydomonadales</taxon>
        <taxon>Chlamydomonadaceae</taxon>
        <taxon>Chlamydomonas</taxon>
    </lineage>
</organism>
<protein>
    <recommendedName>
        <fullName evidence="2 11">Thymidine kinase</fullName>
        <ecNumber evidence="2 11">2.7.1.21</ecNumber>
    </recommendedName>
</protein>
<evidence type="ECO:0000256" key="3">
    <source>
        <dbReference type="ARBA" id="ARBA00022634"/>
    </source>
</evidence>
<evidence type="ECO:0000256" key="1">
    <source>
        <dbReference type="ARBA" id="ARBA00007587"/>
    </source>
</evidence>
<comment type="similarity">
    <text evidence="1 12">Belongs to the thymidine kinase family.</text>
</comment>
<evidence type="ECO:0000256" key="6">
    <source>
        <dbReference type="ARBA" id="ARBA00022741"/>
    </source>
</evidence>
<gene>
    <name evidence="13" type="ORF">CLEI1391_LOCUS17035</name>
</gene>
<keyword evidence="7 11" id="KW-0418">Kinase</keyword>
<evidence type="ECO:0000313" key="13">
    <source>
        <dbReference type="EMBL" id="CAD8692852.1"/>
    </source>
</evidence>
<dbReference type="SUPFAM" id="SSF57716">
    <property type="entry name" value="Glucocorticoid receptor-like (DNA-binding domain)"/>
    <property type="match status" value="1"/>
</dbReference>
<dbReference type="Pfam" id="PF00265">
    <property type="entry name" value="TK"/>
    <property type="match status" value="1"/>
</dbReference>
<dbReference type="GO" id="GO:0005524">
    <property type="term" value="F:ATP binding"/>
    <property type="evidence" value="ECO:0007669"/>
    <property type="project" value="UniProtKB-KW"/>
</dbReference>
<keyword evidence="8" id="KW-0862">Zinc</keyword>
<proteinExistence type="inferred from homology"/>
<dbReference type="EC" id="2.7.1.21" evidence="2 11"/>
<sequence length="282" mass="31294">MLSSSSTTSLRHHNQPSCHTSITVRNMQPLWTLAVQHAQCSPSLRHTLLQSARGALVRTCVASPPLAAPANLPYSLQHQDYGTHAAADGTHHHKQRVLLPGIELIMGPMFAGKSTTLLKRVRRYAREGEHVLLLKPASDTRYSAKHVVTHTDDREECHTATLLMQWREEHADKYAAAKVIGIDEAQFFRDLAPFVAAAADEDRKRVVVAGLDGDFRRARFGQMLDLVPLADDVTKLTARCMAPGCADRALFTQRTIHDSRQQLVGGKDIYRAVCRAHYVSPP</sequence>
<evidence type="ECO:0000256" key="10">
    <source>
        <dbReference type="ARBA" id="ARBA00048254"/>
    </source>
</evidence>
<keyword evidence="9 11" id="KW-0067">ATP-binding</keyword>
<dbReference type="Gene3D" id="3.30.60.20">
    <property type="match status" value="1"/>
</dbReference>
<evidence type="ECO:0000256" key="7">
    <source>
        <dbReference type="ARBA" id="ARBA00022777"/>
    </source>
</evidence>
<evidence type="ECO:0000256" key="2">
    <source>
        <dbReference type="ARBA" id="ARBA00012118"/>
    </source>
</evidence>
<dbReference type="Gene3D" id="3.40.50.300">
    <property type="entry name" value="P-loop containing nucleotide triphosphate hydrolases"/>
    <property type="match status" value="1"/>
</dbReference>
<dbReference type="InterPro" id="IPR020633">
    <property type="entry name" value="Thymidine_kinase_CS"/>
</dbReference>
<evidence type="ECO:0000256" key="5">
    <source>
        <dbReference type="ARBA" id="ARBA00022723"/>
    </source>
</evidence>
<evidence type="ECO:0000256" key="8">
    <source>
        <dbReference type="ARBA" id="ARBA00022833"/>
    </source>
</evidence>
<dbReference type="PANTHER" id="PTHR11441:SF0">
    <property type="entry name" value="THYMIDINE KINASE, CYTOSOLIC"/>
    <property type="match status" value="1"/>
</dbReference>
<dbReference type="GO" id="GO:0071897">
    <property type="term" value="P:DNA biosynthetic process"/>
    <property type="evidence" value="ECO:0007669"/>
    <property type="project" value="UniProtKB-KW"/>
</dbReference>
<dbReference type="AlphaFoldDB" id="A0A7S0S2D2"/>
<dbReference type="PROSITE" id="PS00603">
    <property type="entry name" value="TK_CELLULAR_TYPE"/>
    <property type="match status" value="1"/>
</dbReference>